<protein>
    <submittedName>
        <fullName evidence="2">Ubiquinone/menaquinone biosynthesis C-methylase UbiE</fullName>
    </submittedName>
</protein>
<dbReference type="InterPro" id="IPR050508">
    <property type="entry name" value="Methyltransf_Superfamily"/>
</dbReference>
<dbReference type="InterPro" id="IPR029063">
    <property type="entry name" value="SAM-dependent_MTases_sf"/>
</dbReference>
<evidence type="ECO:0000313" key="2">
    <source>
        <dbReference type="EMBL" id="MBB5801518.1"/>
    </source>
</evidence>
<gene>
    <name evidence="2" type="ORF">F4560_001286</name>
</gene>
<organism evidence="2 3">
    <name type="scientific">Saccharothrix ecbatanensis</name>
    <dbReference type="NCBI Taxonomy" id="1105145"/>
    <lineage>
        <taxon>Bacteria</taxon>
        <taxon>Bacillati</taxon>
        <taxon>Actinomycetota</taxon>
        <taxon>Actinomycetes</taxon>
        <taxon>Pseudonocardiales</taxon>
        <taxon>Pseudonocardiaceae</taxon>
        <taxon>Saccharothrix</taxon>
    </lineage>
</organism>
<dbReference type="EMBL" id="JACHMO010000001">
    <property type="protein sequence ID" value="MBB5801518.1"/>
    <property type="molecule type" value="Genomic_DNA"/>
</dbReference>
<dbReference type="PANTHER" id="PTHR42912">
    <property type="entry name" value="METHYLTRANSFERASE"/>
    <property type="match status" value="1"/>
</dbReference>
<reference evidence="2 3" key="1">
    <citation type="submission" date="2020-08" db="EMBL/GenBank/DDBJ databases">
        <title>Sequencing the genomes of 1000 actinobacteria strains.</title>
        <authorList>
            <person name="Klenk H.-P."/>
        </authorList>
    </citation>
    <scope>NUCLEOTIDE SEQUENCE [LARGE SCALE GENOMIC DNA]</scope>
    <source>
        <strain evidence="2 3">DSM 45486</strain>
    </source>
</reference>
<keyword evidence="2" id="KW-0489">Methyltransferase</keyword>
<feature type="domain" description="Methyltransferase" evidence="1">
    <location>
        <begin position="56"/>
        <end position="151"/>
    </location>
</feature>
<accession>A0A7W9HGG7</accession>
<evidence type="ECO:0000313" key="3">
    <source>
        <dbReference type="Proteomes" id="UP000552097"/>
    </source>
</evidence>
<sequence length="216" mass="22888">MKLGQMLHGTPHADAPGAIQHARAYELLSKVVYLGDRRRMFSRLVDLAGVRPGDRVLDVGCGPGYLTALAAEAASPGGSALGIDPSEPMIKEGRRTRASANCSFEVDKAESLTAPDGSFDVVVSSLAVHHIPEDARGQAFAQVFRVLRPGGRVVLADFPPPRGRFGRLLVGATAGEVMRDNPVDRIAPMFVAAGFAGPVESRIGPFLHCVRAVKPD</sequence>
<keyword evidence="2" id="KW-0808">Transferase</keyword>
<dbReference type="Pfam" id="PF13649">
    <property type="entry name" value="Methyltransf_25"/>
    <property type="match status" value="1"/>
</dbReference>
<dbReference type="AlphaFoldDB" id="A0A7W9HGG7"/>
<dbReference type="Gene3D" id="3.40.50.150">
    <property type="entry name" value="Vaccinia Virus protein VP39"/>
    <property type="match status" value="1"/>
</dbReference>
<keyword evidence="3" id="KW-1185">Reference proteome</keyword>
<dbReference type="GO" id="GO:0032259">
    <property type="term" value="P:methylation"/>
    <property type="evidence" value="ECO:0007669"/>
    <property type="project" value="UniProtKB-KW"/>
</dbReference>
<proteinExistence type="predicted"/>
<dbReference type="GO" id="GO:0008168">
    <property type="term" value="F:methyltransferase activity"/>
    <property type="evidence" value="ECO:0007669"/>
    <property type="project" value="UniProtKB-KW"/>
</dbReference>
<dbReference type="InterPro" id="IPR041698">
    <property type="entry name" value="Methyltransf_25"/>
</dbReference>
<name>A0A7W9HGG7_9PSEU</name>
<keyword evidence="2" id="KW-0830">Ubiquinone</keyword>
<evidence type="ECO:0000259" key="1">
    <source>
        <dbReference type="Pfam" id="PF13649"/>
    </source>
</evidence>
<comment type="caution">
    <text evidence="2">The sequence shown here is derived from an EMBL/GenBank/DDBJ whole genome shotgun (WGS) entry which is preliminary data.</text>
</comment>
<dbReference type="PANTHER" id="PTHR42912:SF93">
    <property type="entry name" value="N6-ADENOSINE-METHYLTRANSFERASE TMT1A"/>
    <property type="match status" value="1"/>
</dbReference>
<dbReference type="CDD" id="cd02440">
    <property type="entry name" value="AdoMet_MTases"/>
    <property type="match status" value="1"/>
</dbReference>
<dbReference type="SUPFAM" id="SSF53335">
    <property type="entry name" value="S-adenosyl-L-methionine-dependent methyltransferases"/>
    <property type="match status" value="1"/>
</dbReference>
<dbReference type="Proteomes" id="UP000552097">
    <property type="component" value="Unassembled WGS sequence"/>
</dbReference>